<reference evidence="1 2" key="1">
    <citation type="submission" date="2018-07" db="EMBL/GenBank/DDBJ databases">
        <title>High-quality-draft genome sequence of Gaiella occulta.</title>
        <authorList>
            <person name="Severino R."/>
            <person name="Froufe H.J.C."/>
            <person name="Rainey F.A."/>
            <person name="Barroso C."/>
            <person name="Albuquerque L."/>
            <person name="Lobo-Da-Cunha A."/>
            <person name="Da Costa M.S."/>
            <person name="Egas C."/>
        </authorList>
    </citation>
    <scope>NUCLEOTIDE SEQUENCE [LARGE SCALE GENOMIC DNA]</scope>
    <source>
        <strain evidence="1 2">F2-233</strain>
    </source>
</reference>
<comment type="caution">
    <text evidence="1">The sequence shown here is derived from an EMBL/GenBank/DDBJ whole genome shotgun (WGS) entry which is preliminary data.</text>
</comment>
<organism evidence="1 2">
    <name type="scientific">Gaiella occulta</name>
    <dbReference type="NCBI Taxonomy" id="1002870"/>
    <lineage>
        <taxon>Bacteria</taxon>
        <taxon>Bacillati</taxon>
        <taxon>Actinomycetota</taxon>
        <taxon>Thermoleophilia</taxon>
        <taxon>Gaiellales</taxon>
        <taxon>Gaiellaceae</taxon>
        <taxon>Gaiella</taxon>
    </lineage>
</organism>
<dbReference type="AlphaFoldDB" id="A0A7M2YXU2"/>
<dbReference type="RefSeq" id="WP_114795229.1">
    <property type="nucleotide sequence ID" value="NZ_QQZY01000002.1"/>
</dbReference>
<gene>
    <name evidence="1" type="ORF">Gocc_0764</name>
</gene>
<dbReference type="EMBL" id="QQZY01000002">
    <property type="protein sequence ID" value="RDI74966.1"/>
    <property type="molecule type" value="Genomic_DNA"/>
</dbReference>
<protein>
    <submittedName>
        <fullName evidence="1">Uncharacterized protein</fullName>
    </submittedName>
</protein>
<evidence type="ECO:0000313" key="1">
    <source>
        <dbReference type="EMBL" id="RDI74966.1"/>
    </source>
</evidence>
<name>A0A7M2YXU2_9ACTN</name>
<sequence length="95" mass="9927">MTERLPATIARQVGGRSEISIRLARAADTDALRRLAGLADRRVPAAPILIATSDGDVVAAVSPLTGEVLADPFRATADLVDLLRLRSAQLRAAAA</sequence>
<accession>A0A7M2YXU2</accession>
<dbReference type="Proteomes" id="UP000254134">
    <property type="component" value="Unassembled WGS sequence"/>
</dbReference>
<evidence type="ECO:0000313" key="2">
    <source>
        <dbReference type="Proteomes" id="UP000254134"/>
    </source>
</evidence>
<reference evidence="2" key="2">
    <citation type="journal article" date="2019" name="MicrobiologyOpen">
        <title>High-quality draft genome sequence of Gaiella occulta isolated from a 150 meter deep mineral water borehole and comparison with the genome sequences of other deep-branching lineages of the phylum Actinobacteria.</title>
        <authorList>
            <person name="Severino R."/>
            <person name="Froufe H.J.C."/>
            <person name="Barroso C."/>
            <person name="Albuquerque L."/>
            <person name="Lobo-da-Cunha A."/>
            <person name="da Costa M.S."/>
            <person name="Egas C."/>
        </authorList>
    </citation>
    <scope>NUCLEOTIDE SEQUENCE [LARGE SCALE GENOMIC DNA]</scope>
    <source>
        <strain evidence="2">F2-233</strain>
    </source>
</reference>
<keyword evidence="2" id="KW-1185">Reference proteome</keyword>
<proteinExistence type="predicted"/>